<proteinExistence type="predicted"/>
<evidence type="ECO:0000259" key="2">
    <source>
        <dbReference type="PROSITE" id="PS50914"/>
    </source>
</evidence>
<name>A0A0S4LJC3_9BACT</name>
<feature type="compositionally biased region" description="Basic and acidic residues" evidence="1">
    <location>
        <begin position="51"/>
        <end position="64"/>
    </location>
</feature>
<feature type="domain" description="BON" evidence="2">
    <location>
        <begin position="198"/>
        <end position="266"/>
    </location>
</feature>
<gene>
    <name evidence="3" type="ORF">COMA2_20159</name>
</gene>
<feature type="region of interest" description="Disordered" evidence="1">
    <location>
        <begin position="29"/>
        <end position="196"/>
    </location>
</feature>
<reference evidence="4" key="1">
    <citation type="submission" date="2015-10" db="EMBL/GenBank/DDBJ databases">
        <authorList>
            <person name="Luecker S."/>
            <person name="Luecker S."/>
        </authorList>
    </citation>
    <scope>NUCLEOTIDE SEQUENCE [LARGE SCALE GENOMIC DNA]</scope>
</reference>
<dbReference type="AlphaFoldDB" id="A0A0S4LJC3"/>
<feature type="compositionally biased region" description="Basic and acidic residues" evidence="1">
    <location>
        <begin position="105"/>
        <end position="196"/>
    </location>
</feature>
<protein>
    <recommendedName>
        <fullName evidence="2">BON domain-containing protein</fullName>
    </recommendedName>
</protein>
<evidence type="ECO:0000313" key="3">
    <source>
        <dbReference type="EMBL" id="CUS35234.1"/>
    </source>
</evidence>
<dbReference type="RefSeq" id="WP_090896658.1">
    <property type="nucleotide sequence ID" value="NZ_CZPZ01000012.1"/>
</dbReference>
<dbReference type="InterPro" id="IPR051686">
    <property type="entry name" value="Lipoprotein_DolP"/>
</dbReference>
<dbReference type="PANTHER" id="PTHR34606">
    <property type="entry name" value="BON DOMAIN-CONTAINING PROTEIN"/>
    <property type="match status" value="1"/>
</dbReference>
<dbReference type="PANTHER" id="PTHR34606:SF15">
    <property type="entry name" value="BON DOMAIN-CONTAINING PROTEIN"/>
    <property type="match status" value="1"/>
</dbReference>
<dbReference type="STRING" id="1742973.COMA2_20159"/>
<keyword evidence="4" id="KW-1185">Reference proteome</keyword>
<evidence type="ECO:0000313" key="4">
    <source>
        <dbReference type="Proteomes" id="UP000198736"/>
    </source>
</evidence>
<dbReference type="Gene3D" id="3.30.1340.30">
    <property type="match status" value="2"/>
</dbReference>
<feature type="domain" description="BON" evidence="2">
    <location>
        <begin position="276"/>
        <end position="345"/>
    </location>
</feature>
<dbReference type="Proteomes" id="UP000198736">
    <property type="component" value="Unassembled WGS sequence"/>
</dbReference>
<accession>A0A0S4LJC3</accession>
<dbReference type="Pfam" id="PF04972">
    <property type="entry name" value="BON"/>
    <property type="match status" value="2"/>
</dbReference>
<dbReference type="PROSITE" id="PS50914">
    <property type="entry name" value="BON"/>
    <property type="match status" value="2"/>
</dbReference>
<sequence length="347" mass="37948">MITSSRALIVLGMNLLFLVSIGVGSAFSETQEKEGAADAKPQSAPAPKADTSTEHKEVVPEKHAPRPQHPPASPDSPSAPHKPSSEPKTPSPLVPPVKTDGTPDSEIKEKESAKEKEPVPEKESVKEKESAQEKEPTKEKESVKEKQPAKEKHPAKEKQPVKEKESTKEKEPVKEKEPIKEKESVKEKEPGKETPKKTLGSLILSVKLALMGDPRLFHYEIEAEDNQQTLTLTGRVSTEEEKTAATEVAQVVPGVKTIVNKLAVEKDLAKALLKKQDEILTAMIKERFAKSVTLKAANFEVKTEDGIVQLNGTVRFQVIALEAAETARQVPGVRAVNTEKIRLEGES</sequence>
<dbReference type="OrthoDB" id="9810105at2"/>
<organism evidence="3 4">
    <name type="scientific">Candidatus Nitrospira nitrificans</name>
    <dbReference type="NCBI Taxonomy" id="1742973"/>
    <lineage>
        <taxon>Bacteria</taxon>
        <taxon>Pseudomonadati</taxon>
        <taxon>Nitrospirota</taxon>
        <taxon>Nitrospiria</taxon>
        <taxon>Nitrospirales</taxon>
        <taxon>Nitrospiraceae</taxon>
        <taxon>Nitrospira</taxon>
    </lineage>
</organism>
<dbReference type="InterPro" id="IPR007055">
    <property type="entry name" value="BON_dom"/>
</dbReference>
<dbReference type="EMBL" id="CZPZ01000012">
    <property type="protein sequence ID" value="CUS35234.1"/>
    <property type="molecule type" value="Genomic_DNA"/>
</dbReference>
<evidence type="ECO:0000256" key="1">
    <source>
        <dbReference type="SAM" id="MobiDB-lite"/>
    </source>
</evidence>